<accession>A0A7X2L001</accession>
<comment type="caution">
    <text evidence="1">The sequence shown here is derived from an EMBL/GenBank/DDBJ whole genome shotgun (WGS) entry which is preliminary data.</text>
</comment>
<dbReference type="AlphaFoldDB" id="A0A7X2L001"/>
<proteinExistence type="predicted"/>
<organism evidence="1 2">
    <name type="scientific">Paenibacillus monticola</name>
    <dbReference type="NCBI Taxonomy" id="2666075"/>
    <lineage>
        <taxon>Bacteria</taxon>
        <taxon>Bacillati</taxon>
        <taxon>Bacillota</taxon>
        <taxon>Bacilli</taxon>
        <taxon>Bacillales</taxon>
        <taxon>Paenibacillaceae</taxon>
        <taxon>Paenibacillus</taxon>
    </lineage>
</organism>
<sequence length="310" mass="36031">MDWLYDYEEELRLVFQESRSIISKFPEPLNSQGISYLDHFNVFTTGSHKNYICYLLPFWFQKGYNLSPDDTYKLSMGNVFFMLYFFIQDDLMDSTDSAHAKLPLANLLYIEFLNIYRSYFAPNSSFWSSFNHYISQWADSVSHERERDYFLNDRVKIAHKASPLKLSSTGILLLSGSDSLVAQSEDLIDDVLLTLQMLDDYEDWEQDLAENNYNCLLSLTRSHLSDDRKTLTEGEVKDFIFTTSGLNTYAKIAEATHNKLAVYEIDAPQLISFHQVLVRNLQHISAAIEAEKQILQNGGLYYWLSKNIKK</sequence>
<evidence type="ECO:0000313" key="1">
    <source>
        <dbReference type="EMBL" id="MRN51535.1"/>
    </source>
</evidence>
<evidence type="ECO:0008006" key="3">
    <source>
        <dbReference type="Google" id="ProtNLM"/>
    </source>
</evidence>
<protein>
    <recommendedName>
        <fullName evidence="3">Class 1 isoprenoid biosynthesis enzyme</fullName>
    </recommendedName>
</protein>
<keyword evidence="2" id="KW-1185">Reference proteome</keyword>
<dbReference type="RefSeq" id="WP_154116177.1">
    <property type="nucleotide sequence ID" value="NZ_WJXB01000001.1"/>
</dbReference>
<dbReference type="Proteomes" id="UP000463051">
    <property type="component" value="Unassembled WGS sequence"/>
</dbReference>
<dbReference type="EMBL" id="WJXB01000001">
    <property type="protein sequence ID" value="MRN51535.1"/>
    <property type="molecule type" value="Genomic_DNA"/>
</dbReference>
<evidence type="ECO:0000313" key="2">
    <source>
        <dbReference type="Proteomes" id="UP000463051"/>
    </source>
</evidence>
<reference evidence="1 2" key="1">
    <citation type="submission" date="2019-11" db="EMBL/GenBank/DDBJ databases">
        <title>Paenibacillus monticola sp. nov., a novel PGPR strain isolated from mountain sample in China.</title>
        <authorList>
            <person name="Zhao Q."/>
            <person name="Li H.-P."/>
            <person name="Zhang J.-L."/>
        </authorList>
    </citation>
    <scope>NUCLEOTIDE SEQUENCE [LARGE SCALE GENOMIC DNA]</scope>
    <source>
        <strain evidence="1 2">LC-T2</strain>
    </source>
</reference>
<name>A0A7X2L001_9BACL</name>
<gene>
    <name evidence="1" type="ORF">GJB61_00740</name>
</gene>